<sequence length="245" mass="25455">MLPTAFFLRSKFPPRQDLLSIAILGFCFFGVFFVLYNVAVGFTTAARASLALSTLPLQTMLIGALLGSEQLTARKTLGVCVAVFGVVAALGAGLSSAPIGAWKGELIMTGAVLCMAFYNVLSRPFIQRSSPLGFLAVGMGAGAIGLIIIGVLTGRVVILTTFGPHQWWAGIYLGIGGGALAFILWVLALQRTTPTRVATTMTINPIAAGLLAAHLIGEPVTPPLIAGLIAVFIGIWIAATEARAA</sequence>
<feature type="transmembrane region" description="Helical" evidence="6">
    <location>
        <begin position="77"/>
        <end position="95"/>
    </location>
</feature>
<evidence type="ECO:0000256" key="3">
    <source>
        <dbReference type="ARBA" id="ARBA00022692"/>
    </source>
</evidence>
<dbReference type="InterPro" id="IPR050638">
    <property type="entry name" value="AA-Vitamin_Transporters"/>
</dbReference>
<dbReference type="Gene3D" id="1.10.3730.20">
    <property type="match status" value="1"/>
</dbReference>
<feature type="domain" description="EamA" evidence="7">
    <location>
        <begin position="103"/>
        <end position="238"/>
    </location>
</feature>
<feature type="domain" description="EamA" evidence="7">
    <location>
        <begin position="1"/>
        <end position="88"/>
    </location>
</feature>
<proteinExistence type="inferred from homology"/>
<evidence type="ECO:0000259" key="7">
    <source>
        <dbReference type="Pfam" id="PF00892"/>
    </source>
</evidence>
<dbReference type="Pfam" id="PF00892">
    <property type="entry name" value="EamA"/>
    <property type="match status" value="2"/>
</dbReference>
<gene>
    <name evidence="8" type="ORF">AOQ71_23310</name>
</gene>
<keyword evidence="4 6" id="KW-1133">Transmembrane helix</keyword>
<feature type="transmembrane region" description="Helical" evidence="6">
    <location>
        <begin position="197"/>
        <end position="216"/>
    </location>
</feature>
<dbReference type="SUPFAM" id="SSF103481">
    <property type="entry name" value="Multidrug resistance efflux transporter EmrE"/>
    <property type="match status" value="2"/>
</dbReference>
<dbReference type="InterPro" id="IPR037185">
    <property type="entry name" value="EmrE-like"/>
</dbReference>
<evidence type="ECO:0000256" key="1">
    <source>
        <dbReference type="ARBA" id="ARBA00004141"/>
    </source>
</evidence>
<evidence type="ECO:0000313" key="9">
    <source>
        <dbReference type="Proteomes" id="UP000051936"/>
    </source>
</evidence>
<feature type="transmembrane region" description="Helical" evidence="6">
    <location>
        <begin position="222"/>
        <end position="239"/>
    </location>
</feature>
<evidence type="ECO:0000256" key="6">
    <source>
        <dbReference type="SAM" id="Phobius"/>
    </source>
</evidence>
<dbReference type="GO" id="GO:0016020">
    <property type="term" value="C:membrane"/>
    <property type="evidence" value="ECO:0007669"/>
    <property type="project" value="UniProtKB-SubCell"/>
</dbReference>
<protein>
    <submittedName>
        <fullName evidence="8">Permease</fullName>
    </submittedName>
</protein>
<dbReference type="PANTHER" id="PTHR32322">
    <property type="entry name" value="INNER MEMBRANE TRANSPORTER"/>
    <property type="match status" value="1"/>
</dbReference>
<comment type="subcellular location">
    <subcellularLocation>
        <location evidence="1">Membrane</location>
        <topology evidence="1">Multi-pass membrane protein</topology>
    </subcellularLocation>
</comment>
<feature type="transmembrane region" description="Helical" evidence="6">
    <location>
        <begin position="101"/>
        <end position="121"/>
    </location>
</feature>
<feature type="transmembrane region" description="Helical" evidence="6">
    <location>
        <begin position="133"/>
        <end position="158"/>
    </location>
</feature>
<organism evidence="8 9">
    <name type="scientific">Bradyrhizobium manausense</name>
    <dbReference type="NCBI Taxonomy" id="989370"/>
    <lineage>
        <taxon>Bacteria</taxon>
        <taxon>Pseudomonadati</taxon>
        <taxon>Pseudomonadota</taxon>
        <taxon>Alphaproteobacteria</taxon>
        <taxon>Hyphomicrobiales</taxon>
        <taxon>Nitrobacteraceae</taxon>
        <taxon>Bradyrhizobium</taxon>
    </lineage>
</organism>
<evidence type="ECO:0000313" key="8">
    <source>
        <dbReference type="EMBL" id="KRQ07504.1"/>
    </source>
</evidence>
<accession>A0A0R3DBQ7</accession>
<comment type="similarity">
    <text evidence="2">Belongs to the EamA transporter family.</text>
</comment>
<dbReference type="InterPro" id="IPR000620">
    <property type="entry name" value="EamA_dom"/>
</dbReference>
<keyword evidence="3 6" id="KW-0812">Transmembrane</keyword>
<name>A0A0R3DBQ7_9BRAD</name>
<dbReference type="AlphaFoldDB" id="A0A0R3DBQ7"/>
<evidence type="ECO:0000256" key="4">
    <source>
        <dbReference type="ARBA" id="ARBA00022989"/>
    </source>
</evidence>
<evidence type="ECO:0000256" key="2">
    <source>
        <dbReference type="ARBA" id="ARBA00007362"/>
    </source>
</evidence>
<feature type="transmembrane region" description="Helical" evidence="6">
    <location>
        <begin position="18"/>
        <end position="39"/>
    </location>
</feature>
<dbReference type="EMBL" id="LJYG01000097">
    <property type="protein sequence ID" value="KRQ07504.1"/>
    <property type="molecule type" value="Genomic_DNA"/>
</dbReference>
<dbReference type="STRING" id="989370.AOQ71_23310"/>
<keyword evidence="5 6" id="KW-0472">Membrane</keyword>
<feature type="transmembrane region" description="Helical" evidence="6">
    <location>
        <begin position="170"/>
        <end position="190"/>
    </location>
</feature>
<keyword evidence="9" id="KW-1185">Reference proteome</keyword>
<evidence type="ECO:0000256" key="5">
    <source>
        <dbReference type="ARBA" id="ARBA00023136"/>
    </source>
</evidence>
<dbReference type="PANTHER" id="PTHR32322:SF2">
    <property type="entry name" value="EAMA DOMAIN-CONTAINING PROTEIN"/>
    <property type="match status" value="1"/>
</dbReference>
<dbReference type="Proteomes" id="UP000051936">
    <property type="component" value="Unassembled WGS sequence"/>
</dbReference>
<reference evidence="8 9" key="1">
    <citation type="submission" date="2015-09" db="EMBL/GenBank/DDBJ databases">
        <title>Draft Genome Sequence of Bradyrhizobium manausense Strain BR 3351T, a Novel Symbiotic Nitrogen-Fixing Alphaproteobacterium Isolated from Brazilian Amazon Rain Forest.</title>
        <authorList>
            <person name="De Araujo J.L."/>
            <person name="Zilli J.E."/>
        </authorList>
    </citation>
    <scope>NUCLEOTIDE SEQUENCE [LARGE SCALE GENOMIC DNA]</scope>
    <source>
        <strain evidence="8 9">BR3351</strain>
    </source>
</reference>
<comment type="caution">
    <text evidence="8">The sequence shown here is derived from an EMBL/GenBank/DDBJ whole genome shotgun (WGS) entry which is preliminary data.</text>
</comment>